<keyword evidence="4 9" id="KW-1133">Transmembrane helix</keyword>
<evidence type="ECO:0000256" key="6">
    <source>
        <dbReference type="ARBA" id="ARBA00023170"/>
    </source>
</evidence>
<feature type="compositionally biased region" description="Polar residues" evidence="8">
    <location>
        <begin position="841"/>
        <end position="858"/>
    </location>
</feature>
<feature type="region of interest" description="Disordered" evidence="8">
    <location>
        <begin position="826"/>
        <end position="858"/>
    </location>
</feature>
<dbReference type="GO" id="GO:0030368">
    <property type="term" value="F:interleukin-17 receptor activity"/>
    <property type="evidence" value="ECO:0007669"/>
    <property type="project" value="InterPro"/>
</dbReference>
<dbReference type="InterPro" id="IPR039465">
    <property type="entry name" value="IL-17_rcpt-like"/>
</dbReference>
<feature type="domain" description="SEFIR" evidence="10">
    <location>
        <begin position="516"/>
        <end position="660"/>
    </location>
</feature>
<keyword evidence="5 9" id="KW-0472">Membrane</keyword>
<feature type="transmembrane region" description="Helical" evidence="9">
    <location>
        <begin position="460"/>
        <end position="481"/>
    </location>
</feature>
<comment type="subcellular location">
    <subcellularLocation>
        <location evidence="1">Membrane</location>
        <topology evidence="1">Single-pass type I membrane protein</topology>
    </subcellularLocation>
</comment>
<evidence type="ECO:0000256" key="7">
    <source>
        <dbReference type="ARBA" id="ARBA00023180"/>
    </source>
</evidence>
<gene>
    <name evidence="11" type="primary">LOC100186090</name>
</gene>
<accession>A0A6F9DIX9</accession>
<keyword evidence="7" id="KW-0325">Glycoprotein</keyword>
<sequence length="1033" mass="117663">MMKKTYRLPWLPCCAVVIIIFACAKISTAFNPLSPTTVAKPDEIPHYNCSKKCAFQVVSQPRPQASAYFKCMNECVQAEWILFQNGSCVAEFMVSSAGESITCAPSDVKVHEFDFELKPGGPHSGYLLVIWQPCTVGKDAVEGYQLNVRPFGRVHADCMNLKLSRTLDRYEQITFTALYPRKLIQDQIHSGYLISTPHGTSLNEADFFYRAKSCSDLNINECNCPNDVVRQYEHPNVTVKGYTVNITASLVPECKYVEYYHLFVGFKLLNQLSGTWIHYKNFFTRNLAPGEIPTYTFHPIYPVLEGGNTTAGVLASTSHLRRVARSYFIHIAAWVPPLPRVEELDTGAIEVSFQISPPEYNVTHFAVRLNKHPQNNAEFQVLQSQNATSDMVKNGNITLQFYNVGTGLRSVQIQEMRVGHPKGHQRFLYKVFQDPEWGPGAQIRILTPWERFKAHHLAPVVSSVVVIVLIVIIVVLFLYFWKEGYCPHVRYYVPVGLAKWLDSQTTSEVVMRSRTVLLVWQADTRSNELAEKHACVIRHLASFLRSVCGLDVILDMFEQTQMSTAMSKWVHEAFERAEFVIFISPHFDCDEEPEDGSFQPLLGDFNYMFKYIEPKLRNRRKFITALLPYSDVNSCDASRVLKNCTLTFKLMDHIDDLYLHIQEKSKVSFMGRHSVMYVSHKDYTETSQGRALSDSIVEMMKMASSPKKTSLSPKKRISCSSASLSLDGGSGSSQAKSLSSSEDNVMRSSRDSDFVSDLATNHLGVIPPEPVKCLCRKVTDRIHPPPPLVENPEEHIRLINATSSPVKETQLPGVQDMCPYHKRRITEEPSYTNFPDDGYGEQTTTDVSTQEDPNADSADQFTDEAIMRFLRARSLVPQQEYVQLNVQTLPTMNESPSQNHDTFEGSSYAKSLGGMESPENEERQRCGTVYFGLKFPSDEKIHFMEQRESKYHQGMLIYVRLWTFIKMVGIWRKKRSRSVKYGSEFRVLLLCNIVDLPPAPYTQNFVFSSMKIYSYRVPILHRNNAYRDKLSSF</sequence>
<feature type="region of interest" description="Disordered" evidence="8">
    <location>
        <begin position="722"/>
        <end position="748"/>
    </location>
</feature>
<keyword evidence="6" id="KW-0675">Receptor</keyword>
<dbReference type="PANTHER" id="PTHR15583:SF7">
    <property type="entry name" value="INTERLEUKIN CYTOKINE RECEPTOR-RELATED PROTEIN 2"/>
    <property type="match status" value="1"/>
</dbReference>
<name>A0A6F9DIX9_9ASCI</name>
<feature type="compositionally biased region" description="Low complexity" evidence="8">
    <location>
        <begin position="722"/>
        <end position="741"/>
    </location>
</feature>
<evidence type="ECO:0000256" key="3">
    <source>
        <dbReference type="ARBA" id="ARBA00022729"/>
    </source>
</evidence>
<dbReference type="AlphaFoldDB" id="A0A6F9DIX9"/>
<evidence type="ECO:0000256" key="4">
    <source>
        <dbReference type="ARBA" id="ARBA00022989"/>
    </source>
</evidence>
<proteinExistence type="evidence at transcript level"/>
<reference evidence="11" key="1">
    <citation type="submission" date="2020-04" db="EMBL/GenBank/DDBJ databases">
        <authorList>
            <person name="Neveu A P."/>
        </authorList>
    </citation>
    <scope>NUCLEOTIDE SEQUENCE</scope>
    <source>
        <tissue evidence="11">Whole embryo</tissue>
    </source>
</reference>
<organism evidence="11">
    <name type="scientific">Phallusia mammillata</name>
    <dbReference type="NCBI Taxonomy" id="59560"/>
    <lineage>
        <taxon>Eukaryota</taxon>
        <taxon>Metazoa</taxon>
        <taxon>Chordata</taxon>
        <taxon>Tunicata</taxon>
        <taxon>Ascidiacea</taxon>
        <taxon>Phlebobranchia</taxon>
        <taxon>Ascidiidae</taxon>
        <taxon>Phallusia</taxon>
    </lineage>
</organism>
<keyword evidence="2 9" id="KW-0812">Transmembrane</keyword>
<evidence type="ECO:0000313" key="11">
    <source>
        <dbReference type="EMBL" id="CAB3262980.1"/>
    </source>
</evidence>
<evidence type="ECO:0000256" key="2">
    <source>
        <dbReference type="ARBA" id="ARBA00022692"/>
    </source>
</evidence>
<dbReference type="GO" id="GO:0016020">
    <property type="term" value="C:membrane"/>
    <property type="evidence" value="ECO:0007669"/>
    <property type="project" value="UniProtKB-SubCell"/>
</dbReference>
<dbReference type="EMBL" id="LR787118">
    <property type="protein sequence ID" value="CAB3262980.1"/>
    <property type="molecule type" value="mRNA"/>
</dbReference>
<evidence type="ECO:0000256" key="5">
    <source>
        <dbReference type="ARBA" id="ARBA00023136"/>
    </source>
</evidence>
<evidence type="ECO:0000256" key="9">
    <source>
        <dbReference type="SAM" id="Phobius"/>
    </source>
</evidence>
<keyword evidence="3" id="KW-0732">Signal</keyword>
<dbReference type="Gene3D" id="3.40.50.11530">
    <property type="match status" value="1"/>
</dbReference>
<protein>
    <submittedName>
        <fullName evidence="11">Uncharacterized protein LOC100186090</fullName>
    </submittedName>
</protein>
<dbReference type="InterPro" id="IPR013568">
    <property type="entry name" value="SEFIR_dom"/>
</dbReference>
<dbReference type="PANTHER" id="PTHR15583">
    <property type="entry name" value="INTERLEUKIN-17 RECEPTOR"/>
    <property type="match status" value="1"/>
</dbReference>
<evidence type="ECO:0000259" key="10">
    <source>
        <dbReference type="Pfam" id="PF08357"/>
    </source>
</evidence>
<evidence type="ECO:0000256" key="1">
    <source>
        <dbReference type="ARBA" id="ARBA00004479"/>
    </source>
</evidence>
<dbReference type="Pfam" id="PF08357">
    <property type="entry name" value="SEFIR"/>
    <property type="match status" value="1"/>
</dbReference>
<dbReference type="PROSITE" id="PS51257">
    <property type="entry name" value="PROKAR_LIPOPROTEIN"/>
    <property type="match status" value="1"/>
</dbReference>
<evidence type="ECO:0000256" key="8">
    <source>
        <dbReference type="SAM" id="MobiDB-lite"/>
    </source>
</evidence>